<dbReference type="InterPro" id="IPR017896">
    <property type="entry name" value="4Fe4S_Fe-S-bd"/>
</dbReference>
<evidence type="ECO:0000256" key="1">
    <source>
        <dbReference type="ARBA" id="ARBA00022448"/>
    </source>
</evidence>
<dbReference type="InterPro" id="IPR017900">
    <property type="entry name" value="4Fe4S_Fe_S_CS"/>
</dbReference>
<dbReference type="HOGENOM" id="CLU_023081_6_0_0"/>
<dbReference type="PANTHER" id="PTHR43551">
    <property type="entry name" value="FUMARATE REDUCTASE IRON-SULFUR SUBUNIT"/>
    <property type="match status" value="1"/>
</dbReference>
<accession>E1IDS6</accession>
<organism evidence="8 9">
    <name type="scientific">Oscillochloris trichoides DG-6</name>
    <dbReference type="NCBI Taxonomy" id="765420"/>
    <lineage>
        <taxon>Bacteria</taxon>
        <taxon>Bacillati</taxon>
        <taxon>Chloroflexota</taxon>
        <taxon>Chloroflexia</taxon>
        <taxon>Chloroflexales</taxon>
        <taxon>Chloroflexineae</taxon>
        <taxon>Oscillochloridaceae</taxon>
        <taxon>Oscillochloris</taxon>
    </lineage>
</organism>
<evidence type="ECO:0000313" key="9">
    <source>
        <dbReference type="Proteomes" id="UP000054010"/>
    </source>
</evidence>
<protein>
    <recommendedName>
        <fullName evidence="7">4Fe-4S ferredoxin-type domain-containing protein</fullName>
    </recommendedName>
</protein>
<evidence type="ECO:0000256" key="4">
    <source>
        <dbReference type="ARBA" id="ARBA00022982"/>
    </source>
</evidence>
<keyword evidence="3" id="KW-0479">Metal-binding</keyword>
<keyword evidence="5" id="KW-0408">Iron</keyword>
<comment type="caution">
    <text evidence="8">The sequence shown here is derived from an EMBL/GenBank/DDBJ whole genome shotgun (WGS) entry which is preliminary data.</text>
</comment>
<feature type="domain" description="4Fe-4S ferredoxin-type" evidence="7">
    <location>
        <begin position="83"/>
        <end position="112"/>
    </location>
</feature>
<dbReference type="InterPro" id="IPR004017">
    <property type="entry name" value="Cys_rich_dom"/>
</dbReference>
<dbReference type="AlphaFoldDB" id="E1IDS6"/>
<dbReference type="GO" id="GO:0016491">
    <property type="term" value="F:oxidoreductase activity"/>
    <property type="evidence" value="ECO:0007669"/>
    <property type="project" value="UniProtKB-ARBA"/>
</dbReference>
<dbReference type="eggNOG" id="COG0247">
    <property type="taxonomic scope" value="Bacteria"/>
</dbReference>
<dbReference type="EMBL" id="ADVR01000044">
    <property type="protein sequence ID" value="EFO80647.1"/>
    <property type="molecule type" value="Genomic_DNA"/>
</dbReference>
<evidence type="ECO:0000256" key="5">
    <source>
        <dbReference type="ARBA" id="ARBA00023004"/>
    </source>
</evidence>
<dbReference type="Pfam" id="PF02754">
    <property type="entry name" value="CCG"/>
    <property type="match status" value="1"/>
</dbReference>
<dbReference type="eggNOG" id="COG0479">
    <property type="taxonomic scope" value="Bacteria"/>
</dbReference>
<keyword evidence="9" id="KW-1185">Reference proteome</keyword>
<evidence type="ECO:0000313" key="8">
    <source>
        <dbReference type="EMBL" id="EFO80647.1"/>
    </source>
</evidence>
<keyword evidence="1" id="KW-0813">Transport</keyword>
<dbReference type="PROSITE" id="PS51379">
    <property type="entry name" value="4FE4S_FER_2"/>
    <property type="match status" value="1"/>
</dbReference>
<dbReference type="PROSITE" id="PS00198">
    <property type="entry name" value="4FE4S_FER_1"/>
    <property type="match status" value="1"/>
</dbReference>
<dbReference type="SUPFAM" id="SSF46548">
    <property type="entry name" value="alpha-helical ferredoxin"/>
    <property type="match status" value="1"/>
</dbReference>
<gene>
    <name evidence="8" type="ORF">OSCT_1477</name>
</gene>
<evidence type="ECO:0000259" key="7">
    <source>
        <dbReference type="PROSITE" id="PS51379"/>
    </source>
</evidence>
<evidence type="ECO:0000256" key="6">
    <source>
        <dbReference type="ARBA" id="ARBA00023014"/>
    </source>
</evidence>
<reference evidence="8 9" key="1">
    <citation type="journal article" date="2011" name="J. Bacteriol.">
        <title>Draft genome sequence of the anoxygenic filamentous phototrophic bacterium Oscillochloris trichoides subsp. DG-6.</title>
        <authorList>
            <person name="Kuznetsov B.B."/>
            <person name="Ivanovsky R.N."/>
            <person name="Keppen O.I."/>
            <person name="Sukhacheva M.V."/>
            <person name="Bumazhkin B.K."/>
            <person name="Patutina E.O."/>
            <person name="Beletsky A.V."/>
            <person name="Mardanov A.V."/>
            <person name="Baslerov R.V."/>
            <person name="Panteleeva A.N."/>
            <person name="Kolganova T.V."/>
            <person name="Ravin N.V."/>
            <person name="Skryabin K.G."/>
        </authorList>
    </citation>
    <scope>NUCLEOTIDE SEQUENCE [LARGE SCALE GENOMIC DNA]</scope>
    <source>
        <strain evidence="8 9">DG-6</strain>
    </source>
</reference>
<dbReference type="Pfam" id="PF13183">
    <property type="entry name" value="Fer4_8"/>
    <property type="match status" value="1"/>
</dbReference>
<dbReference type="STRING" id="765420.OSCT_1477"/>
<evidence type="ECO:0000256" key="3">
    <source>
        <dbReference type="ARBA" id="ARBA00022723"/>
    </source>
</evidence>
<dbReference type="InterPro" id="IPR009051">
    <property type="entry name" value="Helical_ferredxn"/>
</dbReference>
<keyword evidence="6" id="KW-0411">Iron-sulfur</keyword>
<dbReference type="GO" id="GO:0051539">
    <property type="term" value="F:4 iron, 4 sulfur cluster binding"/>
    <property type="evidence" value="ECO:0007669"/>
    <property type="project" value="UniProtKB-KW"/>
</dbReference>
<dbReference type="Gene3D" id="1.10.1060.10">
    <property type="entry name" value="Alpha-helical ferredoxin"/>
    <property type="match status" value="1"/>
</dbReference>
<proteinExistence type="predicted"/>
<sequence length="524" mass="58581">MGLFVASLEAHLTAEDVVNLEACMDCKRCGDACAWYLGTGEEKLHPTYKTNFVRDIYRRYMTLEGKIAGPLGLIPTPTADDLREHMASFWHCTACGRCTLACPAGLSTRSLVRMARAAYTDSGLSQENATLNSIIKNLETVNHSFGLTIPHVLVRYSLFLCHQDIELPVDIQGAEILFVCPSAANTRIPDYATKVMELLNAANVDYTVSSRIAETGTEADHIVVHHELARKILEDWENEAERLGVKQVMVAECGCDTRSLFFEAQEILGRPFKFPVVLFDAVLLEAIEKGGLPVEKTDKTITLHDPCHSTRLAGQGDLMRELLHACTTNFIEMTPNREYNYCCNGGAGGLRLPENAPVRRQVSVFKANQIKNTQADYVTTPCVVCMLTLDDVCKTYNLGKQAEGERAAIMMFEVVYEAVRNALERVGQLDRLRTPMQLRGRNEDFLRVHSSSGKVVQFLQSSLAPQILTWLDNDEVVKRYFKAHPDAVAKLDEFKAVHTRWAEQGEKIELCPNIQRRVPDAVLI</sequence>
<dbReference type="PANTHER" id="PTHR43551:SF1">
    <property type="entry name" value="HETERODISULFIDE REDUCTASE"/>
    <property type="match status" value="1"/>
</dbReference>
<keyword evidence="4" id="KW-0249">Electron transport</keyword>
<name>E1IDS6_9CHLR</name>
<dbReference type="GO" id="GO:0046872">
    <property type="term" value="F:metal ion binding"/>
    <property type="evidence" value="ECO:0007669"/>
    <property type="project" value="UniProtKB-KW"/>
</dbReference>
<keyword evidence="2" id="KW-0004">4Fe-4S</keyword>
<evidence type="ECO:0000256" key="2">
    <source>
        <dbReference type="ARBA" id="ARBA00022485"/>
    </source>
</evidence>
<dbReference type="Proteomes" id="UP000054010">
    <property type="component" value="Unassembled WGS sequence"/>
</dbReference>
<dbReference type="OrthoDB" id="9786127at2"/>